<dbReference type="GO" id="GO:0070221">
    <property type="term" value="P:sulfide oxidation, using sulfide:quinone oxidoreductase"/>
    <property type="evidence" value="ECO:0007669"/>
    <property type="project" value="TreeGrafter"/>
</dbReference>
<organism evidence="2 3">
    <name type="scientific">Helicobacter pullorum</name>
    <dbReference type="NCBI Taxonomy" id="35818"/>
    <lineage>
        <taxon>Bacteria</taxon>
        <taxon>Pseudomonadati</taxon>
        <taxon>Campylobacterota</taxon>
        <taxon>Epsilonproteobacteria</taxon>
        <taxon>Campylobacterales</taxon>
        <taxon>Helicobacteraceae</taxon>
        <taxon>Helicobacter</taxon>
    </lineage>
</organism>
<dbReference type="STRING" id="35818.HPU229336_07315"/>
<dbReference type="InterPro" id="IPR023753">
    <property type="entry name" value="FAD/NAD-binding_dom"/>
</dbReference>
<accession>A0A0N1ELY4</accession>
<dbReference type="PATRIC" id="fig|35818.11.peg.358"/>
<evidence type="ECO:0000313" key="3">
    <source>
        <dbReference type="Proteomes" id="UP000037997"/>
    </source>
</evidence>
<dbReference type="Proteomes" id="UP000037997">
    <property type="component" value="Unassembled WGS sequence"/>
</dbReference>
<proteinExistence type="predicted"/>
<dbReference type="EMBL" id="JNOC01000015">
    <property type="protein sequence ID" value="KPH56480.1"/>
    <property type="molecule type" value="Genomic_DNA"/>
</dbReference>
<dbReference type="AlphaFoldDB" id="A0A0N1ELY4"/>
<dbReference type="InterPro" id="IPR006311">
    <property type="entry name" value="TAT_signal"/>
</dbReference>
<dbReference type="Pfam" id="PF07992">
    <property type="entry name" value="Pyr_redox_2"/>
    <property type="match status" value="1"/>
</dbReference>
<feature type="domain" description="FAD/NAD(P)-binding" evidence="1">
    <location>
        <begin position="41"/>
        <end position="179"/>
    </location>
</feature>
<dbReference type="GO" id="GO:0071949">
    <property type="term" value="F:FAD binding"/>
    <property type="evidence" value="ECO:0007669"/>
    <property type="project" value="TreeGrafter"/>
</dbReference>
<name>A0A0N1ELY4_9HELI</name>
<dbReference type="PANTHER" id="PTHR10632:SF2">
    <property type="entry name" value="SULFIDE:QUINONE OXIDOREDUCTASE, MITOCHONDRIAL"/>
    <property type="match status" value="1"/>
</dbReference>
<dbReference type="RefSeq" id="WP_054197559.1">
    <property type="nucleotide sequence ID" value="NZ_JNOC01000015.1"/>
</dbReference>
<dbReference type="SUPFAM" id="SSF51905">
    <property type="entry name" value="FAD/NAD(P)-binding domain"/>
    <property type="match status" value="2"/>
</dbReference>
<dbReference type="GO" id="GO:0070224">
    <property type="term" value="F:sulfide:quinone oxidoreductase activity"/>
    <property type="evidence" value="ECO:0007669"/>
    <property type="project" value="TreeGrafter"/>
</dbReference>
<evidence type="ECO:0000259" key="1">
    <source>
        <dbReference type="Pfam" id="PF07992"/>
    </source>
</evidence>
<dbReference type="Gene3D" id="3.50.50.100">
    <property type="match status" value="1"/>
</dbReference>
<evidence type="ECO:0000313" key="2">
    <source>
        <dbReference type="EMBL" id="KPH56480.1"/>
    </source>
</evidence>
<protein>
    <submittedName>
        <fullName evidence="2">Pyridine nucleotide-disulfide oxidoreductase</fullName>
    </submittedName>
</protein>
<reference evidence="2 3" key="1">
    <citation type="submission" date="2014-06" db="EMBL/GenBank/DDBJ databases">
        <title>Helicobacter pullorum isolates in fresh chicken meat - phenotypic and genotypic features.</title>
        <authorList>
            <person name="Borges V."/>
            <person name="Santos A."/>
            <person name="Correia C.B."/>
            <person name="Saraiva M."/>
            <person name="Menard A."/>
            <person name="Vieira L."/>
            <person name="Sampaio D.A."/>
            <person name="Gomes J.P."/>
            <person name="Oleastro M."/>
        </authorList>
    </citation>
    <scope>NUCLEOTIDE SEQUENCE [LARGE SCALE GENOMIC DNA]</scope>
    <source>
        <strain evidence="2 3">229334/12</strain>
    </source>
</reference>
<dbReference type="PANTHER" id="PTHR10632">
    <property type="entry name" value="SULFIDE:QUINONE OXIDOREDUCTASE"/>
    <property type="match status" value="1"/>
</dbReference>
<comment type="caution">
    <text evidence="2">The sequence shown here is derived from an EMBL/GenBank/DDBJ whole genome shotgun (WGS) entry which is preliminary data.</text>
</comment>
<dbReference type="InterPro" id="IPR036188">
    <property type="entry name" value="FAD/NAD-bd_sf"/>
</dbReference>
<dbReference type="InterPro" id="IPR015904">
    <property type="entry name" value="Sulphide_quinone_reductase"/>
</dbReference>
<gene>
    <name evidence="2" type="ORF">HPU229334_01815</name>
</gene>
<sequence length="450" mass="49948">MQDKKISRRDLLKIMGVSGIALGTSTLMPTAAQAKSTLAPNIAIIGAGLGGISLSAKLIKDLPNAKITIFDADPILYYQPGFTLIAGGIYNKQDTLYKKEELLDSKVKWIKENISLVNPDNKTLTTTSNQIYNYDYLIIATGTTYEFEKVKGLDENIINDKNTNITTIYTADGALKAQEMFNKIEKSGGKILFAEPNTAIKCGGANKKIYFLLEDRLTKQGLRDKVEMHLYAGGNSMLSSPIHAAMIEQFFIGRNMPYSKQHNLVEIDTNNNIATFEKIMPYTENGISKIAKERIQKPFDYLFMIPRMTTSSFISDSGLAITKGDVAGHWVDVDQYTLQHKKYPHIFAIGDCAGIPKGKTGASIRKQYPVIAENLIAHLNGEPLKAKFDGYTACPLLTRYGKAVMVEFDYKGAAPSLPCFGATRESWLNWFVKIYLMKPMVMSGMIHARA</sequence>
<dbReference type="PROSITE" id="PS51318">
    <property type="entry name" value="TAT"/>
    <property type="match status" value="1"/>
</dbReference>